<sequence length="354" mass="39818">MAESIHHDPKKKGIVPYLASMKLGLCLIFIQGGLISLGTVIPQDAPAQLYLMNYGDRLGKLIVLTGLDHLYRSWWYIFFSVLLLLNLVFCLMLRVKRLKNLRAWGSFLIHGSLLVLFIGCLISGAWGHREYVELAEGDTVNLATKGFSPHVLTLKEFRISYYENYDPQQYYSDLTLQLENRQAIQGQTSVNHPFQAGGLKIYQTSYGWVLQGTVKTGQSSTPFTVRDGDFVNLNDRQDLNIRTFFIPDYDAQTGTMSSKTPLPQNPRMVCAMIQGGEMTDFLLLAPGESKEMAGCTVTFTSFRRYSGLEIKQDPGIPYIFAGFVLVVLGLVLYWCVPHAKIKKEGREPGGEHLQ</sequence>
<feature type="transmembrane region" description="Helical" evidence="6">
    <location>
        <begin position="107"/>
        <end position="126"/>
    </location>
</feature>
<keyword evidence="9" id="KW-1185">Reference proteome</keyword>
<dbReference type="Pfam" id="PF05140">
    <property type="entry name" value="ResB"/>
    <property type="match status" value="2"/>
</dbReference>
<evidence type="ECO:0000256" key="5">
    <source>
        <dbReference type="ARBA" id="ARBA00023136"/>
    </source>
</evidence>
<feature type="domain" description="ResB-like" evidence="7">
    <location>
        <begin position="101"/>
        <end position="340"/>
    </location>
</feature>
<evidence type="ECO:0000256" key="4">
    <source>
        <dbReference type="ARBA" id="ARBA00022989"/>
    </source>
</evidence>
<evidence type="ECO:0000256" key="6">
    <source>
        <dbReference type="SAM" id="Phobius"/>
    </source>
</evidence>
<feature type="transmembrane region" description="Helical" evidence="6">
    <location>
        <begin position="315"/>
        <end position="336"/>
    </location>
</feature>
<dbReference type="KEGG" id="fwa:DCMF_23860"/>
<feature type="domain" description="ResB-like" evidence="7">
    <location>
        <begin position="21"/>
        <end position="97"/>
    </location>
</feature>
<dbReference type="GO" id="GO:0016020">
    <property type="term" value="C:membrane"/>
    <property type="evidence" value="ECO:0007669"/>
    <property type="project" value="UniProtKB-SubCell"/>
</dbReference>
<dbReference type="Proteomes" id="UP000323521">
    <property type="component" value="Chromosome"/>
</dbReference>
<evidence type="ECO:0000259" key="7">
    <source>
        <dbReference type="Pfam" id="PF05140"/>
    </source>
</evidence>
<evidence type="ECO:0000256" key="2">
    <source>
        <dbReference type="ARBA" id="ARBA00022692"/>
    </source>
</evidence>
<dbReference type="OrthoDB" id="9770923at2"/>
<comment type="subcellular location">
    <subcellularLocation>
        <location evidence="1">Membrane</location>
        <topology evidence="1">Multi-pass membrane protein</topology>
    </subcellularLocation>
</comment>
<keyword evidence="5 6" id="KW-0472">Membrane</keyword>
<evidence type="ECO:0000313" key="8">
    <source>
        <dbReference type="EMBL" id="ATW27382.1"/>
    </source>
</evidence>
<evidence type="ECO:0000256" key="1">
    <source>
        <dbReference type="ARBA" id="ARBA00004141"/>
    </source>
</evidence>
<keyword evidence="4 6" id="KW-1133">Transmembrane helix</keyword>
<evidence type="ECO:0000313" key="9">
    <source>
        <dbReference type="Proteomes" id="UP000323521"/>
    </source>
</evidence>
<dbReference type="InterPro" id="IPR007816">
    <property type="entry name" value="ResB-like_domain"/>
</dbReference>
<keyword evidence="3" id="KW-0201">Cytochrome c-type biogenesis</keyword>
<protein>
    <recommendedName>
        <fullName evidence="7">ResB-like domain-containing protein</fullName>
    </recommendedName>
</protein>
<dbReference type="InterPro" id="IPR023494">
    <property type="entry name" value="Cyt_c_bgen_Ccs1/CcsB/ResB"/>
</dbReference>
<evidence type="ECO:0000256" key="3">
    <source>
        <dbReference type="ARBA" id="ARBA00022748"/>
    </source>
</evidence>
<dbReference type="AlphaFoldDB" id="A0A3G1KY56"/>
<organism evidence="8 9">
    <name type="scientific">Formimonas warabiya</name>
    <dbReference type="NCBI Taxonomy" id="1761012"/>
    <lineage>
        <taxon>Bacteria</taxon>
        <taxon>Bacillati</taxon>
        <taxon>Bacillota</taxon>
        <taxon>Clostridia</taxon>
        <taxon>Eubacteriales</taxon>
        <taxon>Peptococcaceae</taxon>
        <taxon>Candidatus Formimonas</taxon>
    </lineage>
</organism>
<dbReference type="PANTHER" id="PTHR31566:SF5">
    <property type="entry name" value="RESB-LIKE DOMAIN-CONTAINING PROTEIN"/>
    <property type="match status" value="1"/>
</dbReference>
<feature type="transmembrane region" description="Helical" evidence="6">
    <location>
        <begin position="74"/>
        <end position="95"/>
    </location>
</feature>
<dbReference type="PANTHER" id="PTHR31566">
    <property type="entry name" value="CYTOCHROME C BIOGENESIS PROTEIN CCS1, CHLOROPLASTIC"/>
    <property type="match status" value="1"/>
</dbReference>
<keyword evidence="2 6" id="KW-0812">Transmembrane</keyword>
<name>A0A3G1KY56_FORW1</name>
<accession>A0A3G1KY56</accession>
<dbReference type="RefSeq" id="WP_148136735.1">
    <property type="nucleotide sequence ID" value="NZ_CP017634.1"/>
</dbReference>
<reference evidence="8 9" key="1">
    <citation type="submission" date="2016-10" db="EMBL/GenBank/DDBJ databases">
        <title>Complete Genome Sequence of Peptococcaceae strain DCMF.</title>
        <authorList>
            <person name="Edwards R.J."/>
            <person name="Holland S.I."/>
            <person name="Deshpande N.P."/>
            <person name="Wong Y.K."/>
            <person name="Ertan H."/>
            <person name="Manefield M."/>
            <person name="Russell T.L."/>
            <person name="Lee M.J."/>
        </authorList>
    </citation>
    <scope>NUCLEOTIDE SEQUENCE [LARGE SCALE GENOMIC DNA]</scope>
    <source>
        <strain evidence="8 9">DCMF</strain>
    </source>
</reference>
<dbReference type="EMBL" id="CP017634">
    <property type="protein sequence ID" value="ATW27382.1"/>
    <property type="molecule type" value="Genomic_DNA"/>
</dbReference>
<feature type="transmembrane region" description="Helical" evidence="6">
    <location>
        <begin position="21"/>
        <end position="41"/>
    </location>
</feature>
<gene>
    <name evidence="8" type="ORF">DCMF_23860</name>
</gene>
<proteinExistence type="predicted"/>
<dbReference type="GO" id="GO:0017004">
    <property type="term" value="P:cytochrome complex assembly"/>
    <property type="evidence" value="ECO:0007669"/>
    <property type="project" value="UniProtKB-KW"/>
</dbReference>